<sequence>MTLLKSAQYSIHFLVSLACAAATCVVLAQPITFTVVDESGKAVEGAVVSVLGLPDSAPRPQANSAIMDQVDRQFKPRVLLVQQGQNVSFPNSDNIRHHVYSFSKPKPFEIKLYANKPDEPVLFNNAGVVVLGCNIHDNMLGYIYVADSAYARMTDNQGTVTFDLPAKFKQISLWHQRYSFDESARMILGNDELQAAKSDDSHYTLVLPLAVPAPELEAPAAKGFGNSLRR</sequence>
<dbReference type="Gene3D" id="2.60.40.420">
    <property type="entry name" value="Cupredoxins - blue copper proteins"/>
    <property type="match status" value="1"/>
</dbReference>
<evidence type="ECO:0000313" key="1">
    <source>
        <dbReference type="EMBL" id="CUS41184.1"/>
    </source>
</evidence>
<dbReference type="PROSITE" id="PS51257">
    <property type="entry name" value="PROKAR_LIPOPROTEIN"/>
    <property type="match status" value="1"/>
</dbReference>
<dbReference type="SUPFAM" id="SSF49503">
    <property type="entry name" value="Cupredoxins"/>
    <property type="match status" value="1"/>
</dbReference>
<gene>
    <name evidence="1" type="ORF">MGWOODY_Tha743</name>
</gene>
<dbReference type="InterPro" id="IPR008972">
    <property type="entry name" value="Cupredoxin"/>
</dbReference>
<accession>A0A160TDL2</accession>
<organism evidence="1">
    <name type="scientific">hydrothermal vent metagenome</name>
    <dbReference type="NCBI Taxonomy" id="652676"/>
    <lineage>
        <taxon>unclassified sequences</taxon>
        <taxon>metagenomes</taxon>
        <taxon>ecological metagenomes</taxon>
    </lineage>
</organism>
<reference evidence="1" key="1">
    <citation type="submission" date="2015-10" db="EMBL/GenBank/DDBJ databases">
        <authorList>
            <person name="Gilbert D.G."/>
        </authorList>
    </citation>
    <scope>NUCLEOTIDE SEQUENCE</scope>
</reference>
<protein>
    <submittedName>
        <fullName evidence="1">Protein containing plastocyanin/azurin family domain</fullName>
    </submittedName>
</protein>
<dbReference type="InterPro" id="IPR034242">
    <property type="entry name" value="MauL"/>
</dbReference>
<dbReference type="CDD" id="cd04221">
    <property type="entry name" value="MauL"/>
    <property type="match status" value="1"/>
</dbReference>
<dbReference type="EMBL" id="CZQC01000036">
    <property type="protein sequence ID" value="CUS41184.1"/>
    <property type="molecule type" value="Genomic_DNA"/>
</dbReference>
<name>A0A160TDL2_9ZZZZ</name>
<proteinExistence type="predicted"/>
<dbReference type="AlphaFoldDB" id="A0A160TDL2"/>